<gene>
    <name evidence="8" type="ORF">BSOLF_1846</name>
</gene>
<evidence type="ECO:0000313" key="8">
    <source>
        <dbReference type="EMBL" id="PTQ57295.1"/>
    </source>
</evidence>
<sequence>MTEKVSHESIEPAVKSLGRALRLAEVLSHYAEGATLKELSAELGLPKSTVHRLLQAFRELGYVEQDAVSGRYRLSVKWLGISLRILEHIDLRKIARETLMALAHMSGEVIHLVVLNAGEVVYIDKVEGKETIRMHSRIGHRAPVHCTAVGKSILAHLPEEDVRTILAEHGLPAHTPQTITDPGTLLKHLRQVRERGVAYDLEENEPDITCVAAPIFDHSGHVVAALSISGPTHRMKPRLESLSEHVKKAGDTISRRLGYGMNT</sequence>
<dbReference type="Gene3D" id="1.10.10.10">
    <property type="entry name" value="Winged helix-like DNA-binding domain superfamily/Winged helix DNA-binding domain"/>
    <property type="match status" value="1"/>
</dbReference>
<dbReference type="InterPro" id="IPR005471">
    <property type="entry name" value="Tscrpt_reg_IclR_N"/>
</dbReference>
<dbReference type="PANTHER" id="PTHR30136:SF35">
    <property type="entry name" value="HTH-TYPE TRANSCRIPTIONAL REGULATOR RV1719"/>
    <property type="match status" value="1"/>
</dbReference>
<feature type="domain" description="HTH iclR-type" evidence="6">
    <location>
        <begin position="14"/>
        <end position="76"/>
    </location>
</feature>
<dbReference type="GO" id="GO:0045892">
    <property type="term" value="P:negative regulation of DNA-templated transcription"/>
    <property type="evidence" value="ECO:0007669"/>
    <property type="project" value="TreeGrafter"/>
</dbReference>
<accession>A0A2R6Y3T4</accession>
<dbReference type="SUPFAM" id="SSF46785">
    <property type="entry name" value="Winged helix' DNA-binding domain"/>
    <property type="match status" value="1"/>
</dbReference>
<comment type="function">
    <text evidence="4">May be an activator protein for the gylABX operon.</text>
</comment>
<dbReference type="PANTHER" id="PTHR30136">
    <property type="entry name" value="HELIX-TURN-HELIX TRANSCRIPTIONAL REGULATOR, ICLR FAMILY"/>
    <property type="match status" value="1"/>
</dbReference>
<evidence type="ECO:0000259" key="7">
    <source>
        <dbReference type="PROSITE" id="PS51078"/>
    </source>
</evidence>
<dbReference type="Proteomes" id="UP000244338">
    <property type="component" value="Unassembled WGS sequence"/>
</dbReference>
<evidence type="ECO:0000256" key="5">
    <source>
        <dbReference type="ARBA" id="ARBA00070406"/>
    </source>
</evidence>
<keyword evidence="3" id="KW-0804">Transcription</keyword>
<keyword evidence="2" id="KW-0238">DNA-binding</keyword>
<evidence type="ECO:0000259" key="6">
    <source>
        <dbReference type="PROSITE" id="PS51077"/>
    </source>
</evidence>
<evidence type="ECO:0000256" key="2">
    <source>
        <dbReference type="ARBA" id="ARBA00023125"/>
    </source>
</evidence>
<dbReference type="InterPro" id="IPR036388">
    <property type="entry name" value="WH-like_DNA-bd_sf"/>
</dbReference>
<dbReference type="InterPro" id="IPR029016">
    <property type="entry name" value="GAF-like_dom_sf"/>
</dbReference>
<comment type="caution">
    <text evidence="8">The sequence shown here is derived from an EMBL/GenBank/DDBJ whole genome shotgun (WGS) entry which is preliminary data.</text>
</comment>
<evidence type="ECO:0000313" key="9">
    <source>
        <dbReference type="Proteomes" id="UP000244338"/>
    </source>
</evidence>
<dbReference type="Pfam" id="PF09339">
    <property type="entry name" value="HTH_IclR"/>
    <property type="match status" value="1"/>
</dbReference>
<proteinExistence type="predicted"/>
<dbReference type="InterPro" id="IPR036390">
    <property type="entry name" value="WH_DNA-bd_sf"/>
</dbReference>
<reference evidence="9" key="1">
    <citation type="journal article" date="2018" name="Sci. Rep.">
        <title>Lignite coal burning seam in the remote Altai Mountains harbors a hydrogen-driven thermophilic microbial community.</title>
        <authorList>
            <person name="Kadnikov V.V."/>
            <person name="Mardanov A.V."/>
            <person name="Ivasenko D.A."/>
            <person name="Antsiferov D.V."/>
            <person name="Beletsky A.V."/>
            <person name="Karnachuk O.V."/>
            <person name="Ravin N.V."/>
        </authorList>
    </citation>
    <scope>NUCLEOTIDE SEQUENCE [LARGE SCALE GENOMIC DNA]</scope>
</reference>
<evidence type="ECO:0000256" key="3">
    <source>
        <dbReference type="ARBA" id="ARBA00023163"/>
    </source>
</evidence>
<dbReference type="EMBL" id="PEBX01000009">
    <property type="protein sequence ID" value="PTQ57295.1"/>
    <property type="molecule type" value="Genomic_DNA"/>
</dbReference>
<dbReference type="Gene3D" id="3.30.450.40">
    <property type="match status" value="1"/>
</dbReference>
<evidence type="ECO:0000256" key="1">
    <source>
        <dbReference type="ARBA" id="ARBA00023015"/>
    </source>
</evidence>
<evidence type="ECO:0000256" key="4">
    <source>
        <dbReference type="ARBA" id="ARBA00058938"/>
    </source>
</evidence>
<dbReference type="PROSITE" id="PS51077">
    <property type="entry name" value="HTH_ICLR"/>
    <property type="match status" value="1"/>
</dbReference>
<dbReference type="PROSITE" id="PS51078">
    <property type="entry name" value="ICLR_ED"/>
    <property type="match status" value="1"/>
</dbReference>
<dbReference type="FunFam" id="1.10.10.10:FF:000056">
    <property type="entry name" value="IclR family transcriptional regulator"/>
    <property type="match status" value="1"/>
</dbReference>
<dbReference type="GO" id="GO:0003700">
    <property type="term" value="F:DNA-binding transcription factor activity"/>
    <property type="evidence" value="ECO:0007669"/>
    <property type="project" value="TreeGrafter"/>
</dbReference>
<dbReference type="Pfam" id="PF01614">
    <property type="entry name" value="IclR_C"/>
    <property type="match status" value="1"/>
</dbReference>
<dbReference type="InterPro" id="IPR050707">
    <property type="entry name" value="HTH_MetabolicPath_Reg"/>
</dbReference>
<protein>
    <recommendedName>
        <fullName evidence="5">Glycerol operon regulatory protein</fullName>
    </recommendedName>
</protein>
<dbReference type="InterPro" id="IPR014757">
    <property type="entry name" value="Tscrpt_reg_IclR_C"/>
</dbReference>
<dbReference type="GO" id="GO:0003677">
    <property type="term" value="F:DNA binding"/>
    <property type="evidence" value="ECO:0007669"/>
    <property type="project" value="UniProtKB-KW"/>
</dbReference>
<dbReference type="SUPFAM" id="SSF55781">
    <property type="entry name" value="GAF domain-like"/>
    <property type="match status" value="1"/>
</dbReference>
<dbReference type="SMART" id="SM00346">
    <property type="entry name" value="HTH_ICLR"/>
    <property type="match status" value="1"/>
</dbReference>
<name>A0A2R6Y3T4_9BACL</name>
<feature type="domain" description="IclR-ED" evidence="7">
    <location>
        <begin position="77"/>
        <end position="259"/>
    </location>
</feature>
<organism evidence="8 9">
    <name type="scientific">Candidatus Carbonibacillus altaicus</name>
    <dbReference type="NCBI Taxonomy" id="2163959"/>
    <lineage>
        <taxon>Bacteria</taxon>
        <taxon>Bacillati</taxon>
        <taxon>Bacillota</taxon>
        <taxon>Bacilli</taxon>
        <taxon>Bacillales</taxon>
        <taxon>Candidatus Carbonibacillus</taxon>
    </lineage>
</organism>
<keyword evidence="1" id="KW-0805">Transcription regulation</keyword>
<dbReference type="AlphaFoldDB" id="A0A2R6Y3T4"/>